<comment type="caution">
    <text evidence="2">The sequence shown here is derived from an EMBL/GenBank/DDBJ whole genome shotgun (WGS) entry which is preliminary data.</text>
</comment>
<dbReference type="EMBL" id="WUAV01000004">
    <property type="protein sequence ID" value="KAF1759368.1"/>
    <property type="molecule type" value="Genomic_DNA"/>
</dbReference>
<proteinExistence type="predicted"/>
<dbReference type="InterPro" id="IPR001810">
    <property type="entry name" value="F-box_dom"/>
</dbReference>
<dbReference type="RefSeq" id="XP_053585934.1">
    <property type="nucleotide sequence ID" value="XM_053731162.1"/>
</dbReference>
<dbReference type="CTD" id="9808536"/>
<dbReference type="PANTHER" id="PTHR21503">
    <property type="entry name" value="F-BOX-CONTAINING HYPOTHETICAL PROTEIN C.ELEGANS"/>
    <property type="match status" value="1"/>
</dbReference>
<sequence length="397" mass="46202">MPALPILKLPIIVLMRILKTIDIDTVIFFKTSIGSLRIGRAGIWKSGVTENERMSERTVNTVKINRLSMPALPILKLPIIVLMKILRTIDIDTVILISLCSRKMYHLVKNFRDKSVTPRIEIYGRDSYVRVVTPNNYFYEVDVMSRTSEKSGTLERMNINGHLVPIERSRKHHHVWETYWDDKVEGLYSVMEYISDLFGIKNVTKITVSLDTMRLLDVLKERQRNVFELATRFRLNEKESHLILDNYPAKILRISGLPDNFPIGKYLQTVNSLCVASKVSITLDDLLNMNCVDLFLSRNRFTGTEIERLLQHWAIGGFKRLKYLELDVEDLNMEDVLGELTHSRMTENKTYKSNIGYYSFSDRLITRNDGVVASFQYDQQYRRVQFAVWPDSEGNEY</sequence>
<dbReference type="PROSITE" id="PS50181">
    <property type="entry name" value="FBOX"/>
    <property type="match status" value="1"/>
</dbReference>
<feature type="domain" description="F-box" evidence="1">
    <location>
        <begin position="71"/>
        <end position="120"/>
    </location>
</feature>
<name>A0A6A5GV72_CAERE</name>
<gene>
    <name evidence="2" type="ORF">GCK72_015835</name>
</gene>
<evidence type="ECO:0000259" key="1">
    <source>
        <dbReference type="PROSITE" id="PS50181"/>
    </source>
</evidence>
<dbReference type="KEGG" id="crq:GCK72_015835"/>
<dbReference type="Pfam" id="PF00646">
    <property type="entry name" value="F-box"/>
    <property type="match status" value="1"/>
</dbReference>
<reference evidence="2 3" key="1">
    <citation type="submission" date="2019-12" db="EMBL/GenBank/DDBJ databases">
        <title>Chromosome-level assembly of the Caenorhabditis remanei genome.</title>
        <authorList>
            <person name="Teterina A.A."/>
            <person name="Willis J.H."/>
            <person name="Phillips P.C."/>
        </authorList>
    </citation>
    <scope>NUCLEOTIDE SEQUENCE [LARGE SCALE GENOMIC DNA]</scope>
    <source>
        <strain evidence="2 3">PX506</strain>
        <tissue evidence="2">Whole organism</tissue>
    </source>
</reference>
<evidence type="ECO:0000313" key="2">
    <source>
        <dbReference type="EMBL" id="KAF1759368.1"/>
    </source>
</evidence>
<protein>
    <recommendedName>
        <fullName evidence="1">F-box domain-containing protein</fullName>
    </recommendedName>
</protein>
<dbReference type="AlphaFoldDB" id="A0A6A5GV72"/>
<evidence type="ECO:0000313" key="3">
    <source>
        <dbReference type="Proteomes" id="UP000483820"/>
    </source>
</evidence>
<dbReference type="GeneID" id="9808536"/>
<dbReference type="Proteomes" id="UP000483820">
    <property type="component" value="Chromosome IV"/>
</dbReference>
<organism evidence="2 3">
    <name type="scientific">Caenorhabditis remanei</name>
    <name type="common">Caenorhabditis vulgaris</name>
    <dbReference type="NCBI Taxonomy" id="31234"/>
    <lineage>
        <taxon>Eukaryota</taxon>
        <taxon>Metazoa</taxon>
        <taxon>Ecdysozoa</taxon>
        <taxon>Nematoda</taxon>
        <taxon>Chromadorea</taxon>
        <taxon>Rhabditida</taxon>
        <taxon>Rhabditina</taxon>
        <taxon>Rhabditomorpha</taxon>
        <taxon>Rhabditoidea</taxon>
        <taxon>Rhabditidae</taxon>
        <taxon>Peloderinae</taxon>
        <taxon>Caenorhabditis</taxon>
    </lineage>
</organism>
<accession>A0A6A5GV72</accession>
<dbReference type="PANTHER" id="PTHR21503:SF8">
    <property type="entry name" value="F-BOX ASSOCIATED DOMAIN-CONTAINING PROTEIN-RELATED"/>
    <property type="match status" value="1"/>
</dbReference>
<dbReference type="InterPro" id="IPR012885">
    <property type="entry name" value="F-box_Sdz-33"/>
</dbReference>
<dbReference type="Pfam" id="PF07735">
    <property type="entry name" value="FBA_2"/>
    <property type="match status" value="1"/>
</dbReference>